<feature type="domain" description="Acyl-CoA oxidase/dehydrogenase middle" evidence="8">
    <location>
        <begin position="121"/>
        <end position="208"/>
    </location>
</feature>
<evidence type="ECO:0000313" key="11">
    <source>
        <dbReference type="Proteomes" id="UP000229498"/>
    </source>
</evidence>
<dbReference type="PANTHER" id="PTHR43884:SF20">
    <property type="entry name" value="ACYL-COA DEHYDROGENASE FADE28"/>
    <property type="match status" value="1"/>
</dbReference>
<protein>
    <submittedName>
        <fullName evidence="10">Pimeloyl-CoA dehydrogenase small subunit</fullName>
    </submittedName>
</protein>
<feature type="domain" description="Acyl-CoA dehydrogenase/oxidase N-terminal" evidence="9">
    <location>
        <begin position="6"/>
        <end position="116"/>
    </location>
</feature>
<dbReference type="Proteomes" id="UP000229498">
    <property type="component" value="Unassembled WGS sequence"/>
</dbReference>
<comment type="caution">
    <text evidence="10">The sequence shown here is derived from an EMBL/GenBank/DDBJ whole genome shotgun (WGS) entry which is preliminary data.</text>
</comment>
<dbReference type="GO" id="GO:0050660">
    <property type="term" value="F:flavin adenine dinucleotide binding"/>
    <property type="evidence" value="ECO:0007669"/>
    <property type="project" value="InterPro"/>
</dbReference>
<dbReference type="Gene3D" id="1.20.140.10">
    <property type="entry name" value="Butyryl-CoA Dehydrogenase, subunit A, domain 3"/>
    <property type="match status" value="1"/>
</dbReference>
<accession>A0A2M9G609</accession>
<dbReference type="Gene3D" id="2.40.110.10">
    <property type="entry name" value="Butyryl-CoA Dehydrogenase, subunit A, domain 2"/>
    <property type="match status" value="1"/>
</dbReference>
<dbReference type="RefSeq" id="WP_109796240.1">
    <property type="nucleotide sequence ID" value="NZ_PHIG01000007.1"/>
</dbReference>
<dbReference type="GO" id="GO:0003995">
    <property type="term" value="F:acyl-CoA dehydrogenase activity"/>
    <property type="evidence" value="ECO:0007669"/>
    <property type="project" value="TreeGrafter"/>
</dbReference>
<comment type="similarity">
    <text evidence="2 6">Belongs to the acyl-CoA dehydrogenase family.</text>
</comment>
<dbReference type="InterPro" id="IPR009075">
    <property type="entry name" value="AcylCo_DH/oxidase_C"/>
</dbReference>
<name>A0A2M9G609_9PROT</name>
<evidence type="ECO:0000256" key="2">
    <source>
        <dbReference type="ARBA" id="ARBA00009347"/>
    </source>
</evidence>
<evidence type="ECO:0000256" key="1">
    <source>
        <dbReference type="ARBA" id="ARBA00001974"/>
    </source>
</evidence>
<dbReference type="Pfam" id="PF02770">
    <property type="entry name" value="Acyl-CoA_dh_M"/>
    <property type="match status" value="1"/>
</dbReference>
<dbReference type="InterPro" id="IPR006091">
    <property type="entry name" value="Acyl-CoA_Oxase/DH_mid-dom"/>
</dbReference>
<gene>
    <name evidence="10" type="ORF">CVT23_02595</name>
</gene>
<keyword evidence="4 6" id="KW-0274">FAD</keyword>
<dbReference type="InterPro" id="IPR009100">
    <property type="entry name" value="AcylCoA_DH/oxidase_NM_dom_sf"/>
</dbReference>
<comment type="cofactor">
    <cofactor evidence="1 6">
        <name>FAD</name>
        <dbReference type="ChEBI" id="CHEBI:57692"/>
    </cofactor>
</comment>
<evidence type="ECO:0000256" key="3">
    <source>
        <dbReference type="ARBA" id="ARBA00022630"/>
    </source>
</evidence>
<proteinExistence type="inferred from homology"/>
<dbReference type="Pfam" id="PF00441">
    <property type="entry name" value="Acyl-CoA_dh_1"/>
    <property type="match status" value="1"/>
</dbReference>
<evidence type="ECO:0000259" key="7">
    <source>
        <dbReference type="Pfam" id="PF00441"/>
    </source>
</evidence>
<dbReference type="InterPro" id="IPR013786">
    <property type="entry name" value="AcylCoA_DH/ox_N"/>
</dbReference>
<dbReference type="CDD" id="cd00567">
    <property type="entry name" value="ACAD"/>
    <property type="match status" value="1"/>
</dbReference>
<evidence type="ECO:0000259" key="9">
    <source>
        <dbReference type="Pfam" id="PF02771"/>
    </source>
</evidence>
<dbReference type="InterPro" id="IPR037069">
    <property type="entry name" value="AcylCoA_DH/ox_N_sf"/>
</dbReference>
<dbReference type="PANTHER" id="PTHR43884">
    <property type="entry name" value="ACYL-COA DEHYDROGENASE"/>
    <property type="match status" value="1"/>
</dbReference>
<dbReference type="EMBL" id="PHIG01000007">
    <property type="protein sequence ID" value="PJK31142.1"/>
    <property type="molecule type" value="Genomic_DNA"/>
</dbReference>
<dbReference type="InterPro" id="IPR046373">
    <property type="entry name" value="Acyl-CoA_Oxase/DH_mid-dom_sf"/>
</dbReference>
<dbReference type="AlphaFoldDB" id="A0A2M9G609"/>
<dbReference type="SUPFAM" id="SSF47203">
    <property type="entry name" value="Acyl-CoA dehydrogenase C-terminal domain-like"/>
    <property type="match status" value="1"/>
</dbReference>
<keyword evidence="5 6" id="KW-0560">Oxidoreductase</keyword>
<dbReference type="SUPFAM" id="SSF56645">
    <property type="entry name" value="Acyl-CoA dehydrogenase NM domain-like"/>
    <property type="match status" value="1"/>
</dbReference>
<organism evidence="10 11">
    <name type="scientific">Minwuia thermotolerans</name>
    <dbReference type="NCBI Taxonomy" id="2056226"/>
    <lineage>
        <taxon>Bacteria</taxon>
        <taxon>Pseudomonadati</taxon>
        <taxon>Pseudomonadota</taxon>
        <taxon>Alphaproteobacteria</taxon>
        <taxon>Minwuiales</taxon>
        <taxon>Minwuiaceae</taxon>
        <taxon>Minwuia</taxon>
    </lineage>
</organism>
<evidence type="ECO:0000256" key="4">
    <source>
        <dbReference type="ARBA" id="ARBA00022827"/>
    </source>
</evidence>
<evidence type="ECO:0000259" key="8">
    <source>
        <dbReference type="Pfam" id="PF02770"/>
    </source>
</evidence>
<feature type="domain" description="Acyl-CoA dehydrogenase/oxidase C-terminal" evidence="7">
    <location>
        <begin position="231"/>
        <end position="372"/>
    </location>
</feature>
<dbReference type="Pfam" id="PF02771">
    <property type="entry name" value="Acyl-CoA_dh_N"/>
    <property type="match status" value="1"/>
</dbReference>
<reference evidence="10 11" key="1">
    <citation type="submission" date="2017-11" db="EMBL/GenBank/DDBJ databases">
        <title>Draft genome sequence of Rhizobiales bacterium SY3-13.</title>
        <authorList>
            <person name="Sun C."/>
        </authorList>
    </citation>
    <scope>NUCLEOTIDE SEQUENCE [LARGE SCALE GENOMIC DNA]</scope>
    <source>
        <strain evidence="10 11">SY3-13</strain>
    </source>
</reference>
<evidence type="ECO:0000256" key="6">
    <source>
        <dbReference type="RuleBase" id="RU362125"/>
    </source>
</evidence>
<keyword evidence="11" id="KW-1185">Reference proteome</keyword>
<keyword evidence="3 6" id="KW-0285">Flavoprotein</keyword>
<dbReference type="OrthoDB" id="7328575at2"/>
<dbReference type="InterPro" id="IPR036250">
    <property type="entry name" value="AcylCo_DH-like_C"/>
</dbReference>
<evidence type="ECO:0000256" key="5">
    <source>
        <dbReference type="ARBA" id="ARBA00023002"/>
    </source>
</evidence>
<evidence type="ECO:0000313" key="10">
    <source>
        <dbReference type="EMBL" id="PJK31142.1"/>
    </source>
</evidence>
<sequence length="376" mass="40965">MDFNLSEDQQLLKDSVDRFIQNEYDFETRRKIANSDEGFSRKNWKTFAELGWLAVGLPEEHGGFGGPVETMVIMEGIGRGLLTEPYLPTVVLGGGLIAEAGNETQKSGILSAIADGSCMVAFAYAEPTSRFNLADVATKAEKSGGGWKLSGHKSVVYGAPSADKIIVSARTSGGQRDRDGVSLFIVDNNANGLSRRDYPTADGLRASEVMLEGVEVGADALLGEEGKAMPVIEKVVDRGIAALCAEAVGCMEVLKDETNEYLKTRKQFGVPIGKFQVLQHRMVDCFIELEQSRSMAYMVTLKLDEDEAERRKAATAAKAQIGKGGVFVGAESVQMHGGMGMTDELKISHYYKRLMQIDTMFGNRDYQLKQFAALTQ</sequence>
<dbReference type="Gene3D" id="1.10.540.10">
    <property type="entry name" value="Acyl-CoA dehydrogenase/oxidase, N-terminal domain"/>
    <property type="match status" value="1"/>
</dbReference>